<feature type="transmembrane region" description="Helical" evidence="6">
    <location>
        <begin position="344"/>
        <end position="362"/>
    </location>
</feature>
<keyword evidence="5 6" id="KW-0472">Membrane</keyword>
<comment type="subcellular location">
    <subcellularLocation>
        <location evidence="1">Membrane</location>
        <topology evidence="1">Multi-pass membrane protein</topology>
    </subcellularLocation>
</comment>
<dbReference type="InterPro" id="IPR036259">
    <property type="entry name" value="MFS_trans_sf"/>
</dbReference>
<name>A0ABR3FH97_9AGAR</name>
<feature type="transmembrane region" description="Helical" evidence="6">
    <location>
        <begin position="218"/>
        <end position="242"/>
    </location>
</feature>
<dbReference type="Pfam" id="PF07690">
    <property type="entry name" value="MFS_1"/>
    <property type="match status" value="1"/>
</dbReference>
<evidence type="ECO:0000256" key="1">
    <source>
        <dbReference type="ARBA" id="ARBA00004141"/>
    </source>
</evidence>
<evidence type="ECO:0000313" key="8">
    <source>
        <dbReference type="Proteomes" id="UP001465976"/>
    </source>
</evidence>
<feature type="transmembrane region" description="Helical" evidence="6">
    <location>
        <begin position="285"/>
        <end position="306"/>
    </location>
</feature>
<dbReference type="PANTHER" id="PTHR43791:SF3">
    <property type="entry name" value="MAJOR FACILITATOR SUPERFAMILY (MFS) PROFILE DOMAIN-CONTAINING PROTEIN"/>
    <property type="match status" value="1"/>
</dbReference>
<feature type="transmembrane region" description="Helical" evidence="6">
    <location>
        <begin position="87"/>
        <end position="109"/>
    </location>
</feature>
<evidence type="ECO:0000256" key="5">
    <source>
        <dbReference type="ARBA" id="ARBA00023136"/>
    </source>
</evidence>
<feature type="transmembrane region" description="Helical" evidence="6">
    <location>
        <begin position="374"/>
        <end position="396"/>
    </location>
</feature>
<evidence type="ECO:0000256" key="2">
    <source>
        <dbReference type="ARBA" id="ARBA00022448"/>
    </source>
</evidence>
<feature type="transmembrane region" description="Helical" evidence="6">
    <location>
        <begin position="116"/>
        <end position="135"/>
    </location>
</feature>
<accession>A0ABR3FH97</accession>
<keyword evidence="3 6" id="KW-0812">Transmembrane</keyword>
<proteinExistence type="predicted"/>
<evidence type="ECO:0000256" key="4">
    <source>
        <dbReference type="ARBA" id="ARBA00022989"/>
    </source>
</evidence>
<dbReference type="Proteomes" id="UP001465976">
    <property type="component" value="Unassembled WGS sequence"/>
</dbReference>
<feature type="transmembrane region" description="Helical" evidence="6">
    <location>
        <begin position="312"/>
        <end position="332"/>
    </location>
</feature>
<dbReference type="PANTHER" id="PTHR43791">
    <property type="entry name" value="PERMEASE-RELATED"/>
    <property type="match status" value="1"/>
</dbReference>
<evidence type="ECO:0000256" key="3">
    <source>
        <dbReference type="ARBA" id="ARBA00022692"/>
    </source>
</evidence>
<feature type="transmembrane region" description="Helical" evidence="6">
    <location>
        <begin position="49"/>
        <end position="67"/>
    </location>
</feature>
<dbReference type="EMBL" id="JBAHYK010000373">
    <property type="protein sequence ID" value="KAL0574730.1"/>
    <property type="molecule type" value="Genomic_DNA"/>
</dbReference>
<reference evidence="7 8" key="1">
    <citation type="submission" date="2024-02" db="EMBL/GenBank/DDBJ databases">
        <title>A draft genome for the cacao thread blight pathogen Marasmius crinis-equi.</title>
        <authorList>
            <person name="Cohen S.P."/>
            <person name="Baruah I.K."/>
            <person name="Amoako-Attah I."/>
            <person name="Bukari Y."/>
            <person name="Meinhardt L.W."/>
            <person name="Bailey B.A."/>
        </authorList>
    </citation>
    <scope>NUCLEOTIDE SEQUENCE [LARGE SCALE GENOMIC DNA]</scope>
    <source>
        <strain evidence="7 8">GH-76</strain>
    </source>
</reference>
<comment type="caution">
    <text evidence="7">The sequence shown here is derived from an EMBL/GenBank/DDBJ whole genome shotgun (WGS) entry which is preliminary data.</text>
</comment>
<protein>
    <submittedName>
        <fullName evidence="7">Uncharacterized protein</fullName>
    </submittedName>
</protein>
<evidence type="ECO:0000313" key="7">
    <source>
        <dbReference type="EMBL" id="KAL0574730.1"/>
    </source>
</evidence>
<evidence type="ECO:0000256" key="6">
    <source>
        <dbReference type="SAM" id="Phobius"/>
    </source>
</evidence>
<keyword evidence="8" id="KW-1185">Reference proteome</keyword>
<keyword evidence="2" id="KW-0813">Transport</keyword>
<sequence length="421" mass="46306">MSGEVKSNSSISDGKHEKDVEVGHELKELDSGYGEVDERKTMRYIDLRILPVLAITYAFSIIDRVNLGSARVAGMGKDLELNVGSRYSIVNCIYFIPLMLLQVPGNVILRFVVVRYWITFIVISWGIVVFGMGFVKHWGLLALCRVFVGALEIIEGAITVALGILVFFVIPDFPDRNTFLTKAQTAFVLKRIEEDRGDSVPDEMTARKVLDHLSDWTLWVYGIMFGCATIPGYMLAFFLPIILGGLNFNTTQSLLLTCPPFAASCVTAMIFAWLSDKTKHRSGFIVIQCLITITGACMTAFAESIAARYTGAFFMCCGCQGCIPGILAWGANNVTSQSKRSVQSALTIAVGGFGGVIASTVFREKDSPKYIPGLWVTIGLQIVCIILTIALSLHFSRMNRLAEEGRLAKPLQGKPGFRYTL</sequence>
<dbReference type="SUPFAM" id="SSF103473">
    <property type="entry name" value="MFS general substrate transporter"/>
    <property type="match status" value="1"/>
</dbReference>
<dbReference type="InterPro" id="IPR011701">
    <property type="entry name" value="MFS"/>
</dbReference>
<keyword evidence="4 6" id="KW-1133">Transmembrane helix</keyword>
<feature type="transmembrane region" description="Helical" evidence="6">
    <location>
        <begin position="254"/>
        <end position="273"/>
    </location>
</feature>
<gene>
    <name evidence="7" type="ORF">V5O48_007237</name>
</gene>
<feature type="transmembrane region" description="Helical" evidence="6">
    <location>
        <begin position="147"/>
        <end position="170"/>
    </location>
</feature>
<dbReference type="Gene3D" id="1.20.1250.20">
    <property type="entry name" value="MFS general substrate transporter like domains"/>
    <property type="match status" value="2"/>
</dbReference>
<organism evidence="7 8">
    <name type="scientific">Marasmius crinis-equi</name>
    <dbReference type="NCBI Taxonomy" id="585013"/>
    <lineage>
        <taxon>Eukaryota</taxon>
        <taxon>Fungi</taxon>
        <taxon>Dikarya</taxon>
        <taxon>Basidiomycota</taxon>
        <taxon>Agaricomycotina</taxon>
        <taxon>Agaricomycetes</taxon>
        <taxon>Agaricomycetidae</taxon>
        <taxon>Agaricales</taxon>
        <taxon>Marasmiineae</taxon>
        <taxon>Marasmiaceae</taxon>
        <taxon>Marasmius</taxon>
    </lineage>
</organism>